<keyword evidence="2" id="KW-0812">Transmembrane</keyword>
<sequence>MRTRFIKNGQQSLFLYLVITFRIHLLFYIIMKKSSLILLLFLICSLQGKSGQNIFLAQQFVELQSGIKLQSLEELNNLDTGSLDCSPGLEQVSKSMEAWQEILADPDQIDNDIDNLQKLKIAVSDYRQSEGEKTTLLQYHSTKGSFAFVQLRQEDRDTLLQQWRQYGQDILDGQLNLLDEAASKEDADQCCDKIEELINKLISEREQIREQCKKPSITINIINSKSDDVQRRVESCSKDGIIVNTDDNKKVVIRPGQGSAPESEDEPVSASALVSSSDSEDDEETVNKKQPSDYTTDKPVRTTEVENEDEEGSEDLVEYGYGYWARFMLAYPRFMPKGKDAPWYFVSRLSSNKNTDNVNMGDRLLAIWLGKGFYHFTTCDKTQNQPNVVKNVDYPVNLDGVWTYIYYSYSSEKKKAVAYIKFGDDDFKKVEHEVTHPTTKFVRFTVGGTDEKRYPGFNGLLSTIYFSAKRGVFIDNDDDIQAKLQSMKKIPKDFIPDLVTYKVTTNPITRTPEDREIHQIVGTTSTPKFPHEYGISGWFKWTPTDKQQDWHNIFRVQIQTPSTDKFLGDRTLSAWVGKQDGGIIHLPTYTVTDLEEYSSQKQTQINGSLFTLDTLDHNRKLRLTSDGQIQRIIKNMKMLDISLFPNITSLQEEINISQDSTETLPWLHSILEKAHLNQEMISKLKTMLSMQQSDKSNCQENNQMTKLKRRRMKTMMMPKVDETKESEEELVEYGYGFWARFLTAYPVRLLNGKNAPWYFVSRLTSNQNYGNIAMGDRTLAIWLGQGYYHFTTCDKKSNNPNGVWTYVYYSYSAQENKAIAFIKYGDLEPRSIIHNVNHPATKYVRFILGGKDSNRYPGFNGLFSQIVFSAKEGAFVDTLDDFNDHISRTIIPVHDLDRLYKHELVEDTISRKVNDNPVYDELGGGAQKFPHEYAVSGWFKWEQTQQQVWHNVFRVQINKPSTDRFLGDRTLSFWIGTAQGGIFHFPTYTYTNMNGAGNPNMVSNIVHKNRHLEWFFVYFGYSKNERKGFVGVKFTGGIETIEYNNVNHYYTPYFYTYVGKDKQFPGFNGKIGYVNFALGSGTFRKTPDFKHPNDVFGFDKGESTLLKKPESKKPQPITDETGEKQLPSAHNENSPKVIKEFRSDVTFTEYGYGFWARFLTAYPDQITKWQECSLVLYGKIDTT</sequence>
<gene>
    <name evidence="3" type="ORF">GSPATT00006905001</name>
</gene>
<accession>A0C9Y1</accession>
<organism evidence="3 4">
    <name type="scientific">Paramecium tetraurelia</name>
    <dbReference type="NCBI Taxonomy" id="5888"/>
    <lineage>
        <taxon>Eukaryota</taxon>
        <taxon>Sar</taxon>
        <taxon>Alveolata</taxon>
        <taxon>Ciliophora</taxon>
        <taxon>Intramacronucleata</taxon>
        <taxon>Oligohymenophorea</taxon>
        <taxon>Peniculida</taxon>
        <taxon>Parameciidae</taxon>
        <taxon>Paramecium</taxon>
    </lineage>
</organism>
<dbReference type="InterPro" id="IPR026306">
    <property type="entry name" value="RSBN1/Dpy-2/CEP530"/>
</dbReference>
<protein>
    <submittedName>
        <fullName evidence="3">Uncharacterized protein</fullName>
    </submittedName>
</protein>
<dbReference type="RefSeq" id="XP_001434995.1">
    <property type="nucleotide sequence ID" value="XM_001434958.1"/>
</dbReference>
<dbReference type="InParanoid" id="A0C9Y1"/>
<dbReference type="PANTHER" id="PTHR13354:SF11">
    <property type="entry name" value="LYSINE-SPECIFIC DEMETHYLASE 9"/>
    <property type="match status" value="1"/>
</dbReference>
<dbReference type="KEGG" id="ptm:GSPATT00006905001"/>
<evidence type="ECO:0000313" key="3">
    <source>
        <dbReference type="EMBL" id="CAK67598.1"/>
    </source>
</evidence>
<feature type="compositionally biased region" description="Basic and acidic residues" evidence="1">
    <location>
        <begin position="285"/>
        <end position="304"/>
    </location>
</feature>
<dbReference type="STRING" id="5888.A0C9Y1"/>
<keyword evidence="2" id="KW-0472">Membrane</keyword>
<reference evidence="3 4" key="1">
    <citation type="journal article" date="2006" name="Nature">
        <title>Global trends of whole-genome duplications revealed by the ciliate Paramecium tetraurelia.</title>
        <authorList>
            <consortium name="Genoscope"/>
            <person name="Aury J.-M."/>
            <person name="Jaillon O."/>
            <person name="Duret L."/>
            <person name="Noel B."/>
            <person name="Jubin C."/>
            <person name="Porcel B.M."/>
            <person name="Segurens B."/>
            <person name="Daubin V."/>
            <person name="Anthouard V."/>
            <person name="Aiach N."/>
            <person name="Arnaiz O."/>
            <person name="Billaut A."/>
            <person name="Beisson J."/>
            <person name="Blanc I."/>
            <person name="Bouhouche K."/>
            <person name="Camara F."/>
            <person name="Duharcourt S."/>
            <person name="Guigo R."/>
            <person name="Gogendeau D."/>
            <person name="Katinka M."/>
            <person name="Keller A.-M."/>
            <person name="Kissmehl R."/>
            <person name="Klotz C."/>
            <person name="Koll F."/>
            <person name="Le Moue A."/>
            <person name="Lepere C."/>
            <person name="Malinsky S."/>
            <person name="Nowacki M."/>
            <person name="Nowak J.K."/>
            <person name="Plattner H."/>
            <person name="Poulain J."/>
            <person name="Ruiz F."/>
            <person name="Serrano V."/>
            <person name="Zagulski M."/>
            <person name="Dessen P."/>
            <person name="Betermier M."/>
            <person name="Weissenbach J."/>
            <person name="Scarpelli C."/>
            <person name="Schachter V."/>
            <person name="Sperling L."/>
            <person name="Meyer E."/>
            <person name="Cohen J."/>
            <person name="Wincker P."/>
        </authorList>
    </citation>
    <scope>NUCLEOTIDE SEQUENCE [LARGE SCALE GENOMIC DNA]</scope>
    <source>
        <strain evidence="3 4">Stock d4-2</strain>
    </source>
</reference>
<dbReference type="PANTHER" id="PTHR13354">
    <property type="entry name" value="ROUND SPERMATID BASIC PROTEIN 1"/>
    <property type="match status" value="1"/>
</dbReference>
<dbReference type="Proteomes" id="UP000000600">
    <property type="component" value="Unassembled WGS sequence"/>
</dbReference>
<dbReference type="HOGENOM" id="CLU_272790_0_0_1"/>
<feature type="transmembrane region" description="Helical" evidence="2">
    <location>
        <begin position="12"/>
        <end position="31"/>
    </location>
</feature>
<dbReference type="AlphaFoldDB" id="A0C9Y1"/>
<evidence type="ECO:0000256" key="2">
    <source>
        <dbReference type="SAM" id="Phobius"/>
    </source>
</evidence>
<evidence type="ECO:0000313" key="4">
    <source>
        <dbReference type="Proteomes" id="UP000000600"/>
    </source>
</evidence>
<proteinExistence type="predicted"/>
<keyword evidence="2" id="KW-1133">Transmembrane helix</keyword>
<dbReference type="GeneID" id="5020780"/>
<dbReference type="GO" id="GO:0005634">
    <property type="term" value="C:nucleus"/>
    <property type="evidence" value="ECO:0000318"/>
    <property type="project" value="GO_Central"/>
</dbReference>
<evidence type="ECO:0000256" key="1">
    <source>
        <dbReference type="SAM" id="MobiDB-lite"/>
    </source>
</evidence>
<dbReference type="OrthoDB" id="285236at2759"/>
<dbReference type="EMBL" id="CT868052">
    <property type="protein sequence ID" value="CAK67598.1"/>
    <property type="molecule type" value="Genomic_DNA"/>
</dbReference>
<keyword evidence="4" id="KW-1185">Reference proteome</keyword>
<name>A0C9Y1_PARTE</name>
<feature type="region of interest" description="Disordered" evidence="1">
    <location>
        <begin position="252"/>
        <end position="313"/>
    </location>
</feature>
<feature type="region of interest" description="Disordered" evidence="1">
    <location>
        <begin position="1106"/>
        <end position="1133"/>
    </location>
</feature>